<feature type="domain" description="Type III restriction enzyme C-terminal endonuclease" evidence="2">
    <location>
        <begin position="866"/>
        <end position="971"/>
    </location>
</feature>
<dbReference type="EMBL" id="JALXTC010000030">
    <property type="protein sequence ID" value="MCT2117702.1"/>
    <property type="molecule type" value="Genomic_DNA"/>
</dbReference>
<dbReference type="Pfam" id="PF19778">
    <property type="entry name" value="RE_endonuc"/>
    <property type="match status" value="1"/>
</dbReference>
<evidence type="ECO:0000259" key="2">
    <source>
        <dbReference type="Pfam" id="PF19778"/>
    </source>
</evidence>
<dbReference type="Proteomes" id="UP001206890">
    <property type="component" value="Unassembled WGS sequence"/>
</dbReference>
<dbReference type="SUPFAM" id="SSF52540">
    <property type="entry name" value="P-loop containing nucleoside triphosphate hydrolases"/>
    <property type="match status" value="2"/>
</dbReference>
<dbReference type="NCBIfam" id="NF012027">
    <property type="entry name" value="PRK15483.1"/>
    <property type="match status" value="1"/>
</dbReference>
<dbReference type="GO" id="GO:0003677">
    <property type="term" value="F:DNA binding"/>
    <property type="evidence" value="ECO:0007669"/>
    <property type="project" value="InterPro"/>
</dbReference>
<dbReference type="Pfam" id="PF04851">
    <property type="entry name" value="ResIII"/>
    <property type="match status" value="1"/>
</dbReference>
<comment type="caution">
    <text evidence="3">The sequence shown here is derived from an EMBL/GenBank/DDBJ whole genome shotgun (WGS) entry which is preliminary data.</text>
</comment>
<dbReference type="PANTHER" id="PTHR47396">
    <property type="entry name" value="TYPE I RESTRICTION ENZYME ECOKI R PROTEIN"/>
    <property type="match status" value="1"/>
</dbReference>
<dbReference type="RefSeq" id="WP_259852045.1">
    <property type="nucleotide sequence ID" value="NZ_JALXRO010000035.1"/>
</dbReference>
<dbReference type="GO" id="GO:0005829">
    <property type="term" value="C:cytosol"/>
    <property type="evidence" value="ECO:0007669"/>
    <property type="project" value="TreeGrafter"/>
</dbReference>
<dbReference type="InterPro" id="IPR027417">
    <property type="entry name" value="P-loop_NTPase"/>
</dbReference>
<evidence type="ECO:0000313" key="3">
    <source>
        <dbReference type="EMBL" id="MCT2117702.1"/>
    </source>
</evidence>
<evidence type="ECO:0000259" key="1">
    <source>
        <dbReference type="Pfam" id="PF04851"/>
    </source>
</evidence>
<protein>
    <submittedName>
        <fullName evidence="3">Type III restriction-modification system endonuclease</fullName>
    </submittedName>
</protein>
<proteinExistence type="predicted"/>
<name>A0AAW5Q7A1_9ACTN</name>
<dbReference type="AlphaFoldDB" id="A0AAW5Q7A1"/>
<sequence length="989" mass="110566">MMQIRLQTLEHQQRALTALTHVFDGVELDTNTQPEANVGFDVADPQIAHNIANIQAGAIDGIDAIPRPWRGRIDDGMLGIDAKMETGTGKTLVYTQLMYELNRLYGFTKFIILVPSTPIKEGTKAFVQSEYARKYFADAYGNRISLQVDVLEPQKRSKGRKMFPGAISSFAQSSRLSRGRISALLMTGDMLLSKPTMETNYDQTVLGTASVPYEALRRTRPIVIMDEPHRFRRENKAYRAVLEKLQPLAIFRFGATFPKLDKSGKTDYNNLIFNLGAVEAFNEQLVKGVAIQYPVDATGETTRLKLTSLSARKPKQATFQNLDTGKALTFDLGESLAVADGAFAGITVEEIGKTDHPAIKSGVTLSNDQVLATGDTLAARVYSDTYQSLMMQQALDNHFEVEWENFRRATKVKTLTLFFIDSIESYRGDGTSGHLRVRFEELLATKLTAEIDRRRADTSPVAQEYVAYLKASLADVSATNGGYFSADNSNADEAIRAEVDDILRNKEALLSFNGPDGIPNTRRFLFSKWTLREGWDSPNVFQIVKLRSSGSEISKLQEVGRGLRLPVDAKGTRLTGEQFYLTYLIDFTERSFADSLVSEINSDAAVGAATVKELLPKVSAELGMDETQLFIELLTKGLVDSDKNVVSGRENDLYDAYPSFNKAGLKPDKIRKNGKPAKVGIRPERYGELKDLWETVNAKYYLRLDDLSPKEIDTCIDAVLDQDVYRPVVGRFTQDTIVQDSETRLALRTETKRVFDATEKIPYGEWLKLAFAQTYLPIDRIHAGLVRLNAKAPLSDDFFNKATLGVFVLQFTGWMQKAFLERFSYSRIEGRLSGTELTDADGAPLESIVQGNIGVLRDDTMKVPDKFLYDAFVYDSPKEHATIRDSTLDEVVVYGKIPRKSIKVPLYFGGTTSPDFMYVLKRGDGKLSLNFVVETKDVEKGSDMRGGDPLRMEAAKRFFESMNSESFDVAFRPQVRSDDIVTMIKQLLA</sequence>
<organism evidence="3 4">
    <name type="scientific">Dietzia cinnamea</name>
    <dbReference type="NCBI Taxonomy" id="321318"/>
    <lineage>
        <taxon>Bacteria</taxon>
        <taxon>Bacillati</taxon>
        <taxon>Actinomycetota</taxon>
        <taxon>Actinomycetes</taxon>
        <taxon>Mycobacteriales</taxon>
        <taxon>Dietziaceae</taxon>
        <taxon>Dietzia</taxon>
    </lineage>
</organism>
<reference evidence="3" key="1">
    <citation type="submission" date="2022-04" db="EMBL/GenBank/DDBJ databases">
        <title>Human microbiome associated bacterial genomes.</title>
        <authorList>
            <person name="Sandstrom S."/>
            <person name="Salamzade R."/>
            <person name="Kalan L.R."/>
        </authorList>
    </citation>
    <scope>NUCLEOTIDE SEQUENCE</scope>
    <source>
        <strain evidence="3">P3-SID1762</strain>
    </source>
</reference>
<evidence type="ECO:0000313" key="4">
    <source>
        <dbReference type="Proteomes" id="UP001206890"/>
    </source>
</evidence>
<dbReference type="InterPro" id="IPR050742">
    <property type="entry name" value="Helicase_Restrict-Modif_Enz"/>
</dbReference>
<dbReference type="InterPro" id="IPR045572">
    <property type="entry name" value="RE_endonuc_C"/>
</dbReference>
<keyword evidence="3" id="KW-0378">Hydrolase</keyword>
<dbReference type="Gene3D" id="3.40.50.300">
    <property type="entry name" value="P-loop containing nucleotide triphosphate hydrolases"/>
    <property type="match status" value="2"/>
</dbReference>
<accession>A0AAW5Q7A1</accession>
<gene>
    <name evidence="3" type="ORF">M3D93_08020</name>
</gene>
<dbReference type="GO" id="GO:0005524">
    <property type="term" value="F:ATP binding"/>
    <property type="evidence" value="ECO:0007669"/>
    <property type="project" value="InterPro"/>
</dbReference>
<dbReference type="GO" id="GO:0015668">
    <property type="term" value="F:type III site-specific deoxyribonuclease activity"/>
    <property type="evidence" value="ECO:0007669"/>
    <property type="project" value="InterPro"/>
</dbReference>
<keyword evidence="3" id="KW-0255">Endonuclease</keyword>
<dbReference type="PANTHER" id="PTHR47396:SF1">
    <property type="entry name" value="ATP-DEPENDENT HELICASE IRC3-RELATED"/>
    <property type="match status" value="1"/>
</dbReference>
<keyword evidence="3" id="KW-0540">Nuclease</keyword>
<feature type="domain" description="Helicase/UvrB N-terminal" evidence="1">
    <location>
        <begin position="82"/>
        <end position="258"/>
    </location>
</feature>
<dbReference type="InterPro" id="IPR006935">
    <property type="entry name" value="Helicase/UvrB_N"/>
</dbReference>